<feature type="region of interest" description="Disordered" evidence="7">
    <location>
        <begin position="192"/>
        <end position="233"/>
    </location>
</feature>
<dbReference type="EMBL" id="FOLW01000001">
    <property type="protein sequence ID" value="SFC04882.1"/>
    <property type="molecule type" value="Genomic_DNA"/>
</dbReference>
<keyword evidence="4 8" id="KW-0812">Transmembrane</keyword>
<evidence type="ECO:0000313" key="10">
    <source>
        <dbReference type="Proteomes" id="UP000226420"/>
    </source>
</evidence>
<feature type="transmembrane region" description="Helical" evidence="8">
    <location>
        <begin position="167"/>
        <end position="187"/>
    </location>
</feature>
<keyword evidence="3" id="KW-1003">Cell membrane</keyword>
<evidence type="ECO:0000256" key="6">
    <source>
        <dbReference type="ARBA" id="ARBA00023136"/>
    </source>
</evidence>
<dbReference type="InterPro" id="IPR019305">
    <property type="entry name" value="Uncharacterised_Smp"/>
</dbReference>
<evidence type="ECO:0000256" key="8">
    <source>
        <dbReference type="SAM" id="Phobius"/>
    </source>
</evidence>
<evidence type="ECO:0000256" key="7">
    <source>
        <dbReference type="SAM" id="MobiDB-lite"/>
    </source>
</evidence>
<sequence>MTKRLKFKFNLHRIVIILFCLALLVALMQGVSYFSLNNQAVQAKQSQDLARTLAKQVTFTLSPLLESAINGTDDQQIEAILQHLTQHSRILDASVYRVDGSLVAQVGDKTSVRDRLAIDGQRPGSDFNQQVVEMIAGKDGPLGFIRLTLDTHVLATETEQVDNTTNMLRLMLLLAMVIGIILARTLLTRQNTDGKKSPYPLTASDSKHATADSVESTKAVQKKKRPHKKKPYR</sequence>
<dbReference type="Proteomes" id="UP000226420">
    <property type="component" value="Unassembled WGS sequence"/>
</dbReference>
<comment type="caution">
    <text evidence="9">The sequence shown here is derived from an EMBL/GenBank/DDBJ whole genome shotgun (WGS) entry which is preliminary data.</text>
</comment>
<evidence type="ECO:0000256" key="1">
    <source>
        <dbReference type="ARBA" id="ARBA00004236"/>
    </source>
</evidence>
<comment type="similarity">
    <text evidence="2">Belongs to the Smp family.</text>
</comment>
<reference evidence="9 10" key="1">
    <citation type="submission" date="2016-10" db="EMBL/GenBank/DDBJ databases">
        <authorList>
            <person name="Varghese N."/>
            <person name="Submissions S."/>
        </authorList>
    </citation>
    <scope>NUCLEOTIDE SEQUENCE [LARGE SCALE GENOMIC DNA]</scope>
    <source>
        <strain evidence="9 10">DSM 5563</strain>
    </source>
</reference>
<dbReference type="Pfam" id="PF10144">
    <property type="entry name" value="SMP_2"/>
    <property type="match status" value="1"/>
</dbReference>
<gene>
    <name evidence="9" type="ORF">SAMN02745723_101252</name>
</gene>
<proteinExistence type="inferred from homology"/>
<protein>
    <submittedName>
        <fullName evidence="9">Membrane protein</fullName>
    </submittedName>
</protein>
<organism evidence="9 10">
    <name type="scientific">Pragia fontium DSM 5563 = ATCC 49100</name>
    <dbReference type="NCBI Taxonomy" id="1122977"/>
    <lineage>
        <taxon>Bacteria</taxon>
        <taxon>Pseudomonadati</taxon>
        <taxon>Pseudomonadota</taxon>
        <taxon>Gammaproteobacteria</taxon>
        <taxon>Enterobacterales</taxon>
        <taxon>Budviciaceae</taxon>
        <taxon>Pragia</taxon>
    </lineage>
</organism>
<evidence type="ECO:0000256" key="3">
    <source>
        <dbReference type="ARBA" id="ARBA00022475"/>
    </source>
</evidence>
<keyword evidence="5 8" id="KW-1133">Transmembrane helix</keyword>
<dbReference type="GO" id="GO:0005886">
    <property type="term" value="C:plasma membrane"/>
    <property type="evidence" value="ECO:0007669"/>
    <property type="project" value="UniProtKB-SubCell"/>
</dbReference>
<name>A0AAJ4W7V8_9GAMM</name>
<keyword evidence="6 8" id="KW-0472">Membrane</keyword>
<evidence type="ECO:0000256" key="5">
    <source>
        <dbReference type="ARBA" id="ARBA00022989"/>
    </source>
</evidence>
<comment type="subcellular location">
    <subcellularLocation>
        <location evidence="1">Cell membrane</location>
    </subcellularLocation>
</comment>
<accession>A0AAJ4W7V8</accession>
<dbReference type="AlphaFoldDB" id="A0AAJ4W7V8"/>
<dbReference type="RefSeq" id="WP_074820184.1">
    <property type="nucleotide sequence ID" value="NZ_FOLW01000001.1"/>
</dbReference>
<feature type="compositionally biased region" description="Basic residues" evidence="7">
    <location>
        <begin position="220"/>
        <end position="233"/>
    </location>
</feature>
<evidence type="ECO:0000256" key="4">
    <source>
        <dbReference type="ARBA" id="ARBA00022692"/>
    </source>
</evidence>
<evidence type="ECO:0000313" key="9">
    <source>
        <dbReference type="EMBL" id="SFC04882.1"/>
    </source>
</evidence>
<dbReference type="NCBIfam" id="NF008419">
    <property type="entry name" value="PRK11246.1"/>
    <property type="match status" value="1"/>
</dbReference>
<evidence type="ECO:0000256" key="2">
    <source>
        <dbReference type="ARBA" id="ARBA00005362"/>
    </source>
</evidence>